<evidence type="ECO:0000256" key="1">
    <source>
        <dbReference type="SAM" id="MobiDB-lite"/>
    </source>
</evidence>
<dbReference type="AlphaFoldDB" id="A0A2T9Y8N3"/>
<evidence type="ECO:0000313" key="3">
    <source>
        <dbReference type="Proteomes" id="UP000245609"/>
    </source>
</evidence>
<accession>A0A2T9Y8N3</accession>
<feature type="compositionally biased region" description="Polar residues" evidence="1">
    <location>
        <begin position="49"/>
        <end position="58"/>
    </location>
</feature>
<feature type="compositionally biased region" description="Low complexity" evidence="1">
    <location>
        <begin position="70"/>
        <end position="87"/>
    </location>
</feature>
<organism evidence="2 3">
    <name type="scientific">Smittium megazygosporum</name>
    <dbReference type="NCBI Taxonomy" id="133381"/>
    <lineage>
        <taxon>Eukaryota</taxon>
        <taxon>Fungi</taxon>
        <taxon>Fungi incertae sedis</taxon>
        <taxon>Zoopagomycota</taxon>
        <taxon>Kickxellomycotina</taxon>
        <taxon>Harpellomycetes</taxon>
        <taxon>Harpellales</taxon>
        <taxon>Legeriomycetaceae</taxon>
        <taxon>Smittium</taxon>
    </lineage>
</organism>
<name>A0A2T9Y8N3_9FUNG</name>
<comment type="caution">
    <text evidence="2">The sequence shown here is derived from an EMBL/GenBank/DDBJ whole genome shotgun (WGS) entry which is preliminary data.</text>
</comment>
<dbReference type="Proteomes" id="UP000245609">
    <property type="component" value="Unassembled WGS sequence"/>
</dbReference>
<sequence length="709" mass="80486">MSLHESLSIAGSKLSLVTRNINRLCFRQLSSANTSPYLSLPLRINFDSPSRNIGSATRNPAKLYRPFSTSKSSNNVDQSDNDSTSQQHIDLNDSPKSSEIQPKIQNFDSDYFNLKLNNSITSTLQDVRQDHLSKIEATKIKISFESIDSFRPTSGVFFEYLGTPVEKLAKSHGRSIFKLLDFNTAEIHSERKAVAKSISSAHNVSLLREYLQSKNLPSYGSKKALISRIIYDVWKFEIDISRRKKELQKYFEQNQAEVIKKIPMSFENYQKLLSIDEISSMLNESPKSSIIYINETKNLVITASPDFAIKLDKNIRKHLNIIGTTYLNINKYEHHVNLSNEDFTYLTEPFSRISSKNMQMFYKNGNVEIVAPYLSNSKLVEEALILLLTRSPKQAHVILFPNLPLQLSLIPAFNPHCENPYISTFLDRRLVNIQSLGLDQSPSVENHTLYDLSSSSNPTKLNLYDSWLSILNKNLDEIHNDSDERLSYYVELGNVFSFPGLNYNPIFPNQSELPNSLDESIKNRKASLFKHSDKQDSQFFDAISTFDSLDNISSSSSQISFLQGWISDSNTIINTSNVLKLTFKPRQSDKSSNSRLILEFNVKDGSIDLTQKNMGTAIFKESESLLLIPDGQNDLRFVARQESSINKVLDTNNDFLEAMEKIDLTLPNTKSTYETIPQIVFKSVKYDLDVVSLCESTTKLLSNGFGILE</sequence>
<keyword evidence="3" id="KW-1185">Reference proteome</keyword>
<dbReference type="STRING" id="133381.A0A2T9Y8N3"/>
<dbReference type="EMBL" id="MBFS01003126">
    <property type="protein sequence ID" value="PVU88676.1"/>
    <property type="molecule type" value="Genomic_DNA"/>
</dbReference>
<gene>
    <name evidence="2" type="ORF">BB560_006352</name>
</gene>
<evidence type="ECO:0000313" key="2">
    <source>
        <dbReference type="EMBL" id="PVU88676.1"/>
    </source>
</evidence>
<feature type="region of interest" description="Disordered" evidence="1">
    <location>
        <begin position="49"/>
        <end position="100"/>
    </location>
</feature>
<evidence type="ECO:0008006" key="4">
    <source>
        <dbReference type="Google" id="ProtNLM"/>
    </source>
</evidence>
<reference evidence="2 3" key="1">
    <citation type="journal article" date="2018" name="MBio">
        <title>Comparative Genomics Reveals the Core Gene Toolbox for the Fungus-Insect Symbiosis.</title>
        <authorList>
            <person name="Wang Y."/>
            <person name="Stata M."/>
            <person name="Wang W."/>
            <person name="Stajich J.E."/>
            <person name="White M.M."/>
            <person name="Moncalvo J.M."/>
        </authorList>
    </citation>
    <scope>NUCLEOTIDE SEQUENCE [LARGE SCALE GENOMIC DNA]</scope>
    <source>
        <strain evidence="2 3">SC-DP-2</strain>
    </source>
</reference>
<protein>
    <recommendedName>
        <fullName evidence="4">SAP domain-containing protein</fullName>
    </recommendedName>
</protein>
<proteinExistence type="predicted"/>